<proteinExistence type="predicted"/>
<keyword evidence="2" id="KW-0378">Hydrolase</keyword>
<dbReference type="SMART" id="SM00487">
    <property type="entry name" value="DEXDc"/>
    <property type="match status" value="1"/>
</dbReference>
<dbReference type="SUPFAM" id="SSF52540">
    <property type="entry name" value="P-loop containing nucleoside triphosphate hydrolases"/>
    <property type="match status" value="1"/>
</dbReference>
<dbReference type="GO" id="GO:0003676">
    <property type="term" value="F:nucleic acid binding"/>
    <property type="evidence" value="ECO:0007669"/>
    <property type="project" value="InterPro"/>
</dbReference>
<dbReference type="InterPro" id="IPR011545">
    <property type="entry name" value="DEAD/DEAH_box_helicase_dom"/>
</dbReference>
<dbReference type="OrthoDB" id="9803860at2"/>
<dbReference type="GO" id="GO:0005524">
    <property type="term" value="F:ATP binding"/>
    <property type="evidence" value="ECO:0007669"/>
    <property type="project" value="InterPro"/>
</dbReference>
<evidence type="ECO:0000259" key="1">
    <source>
        <dbReference type="SMART" id="SM00487"/>
    </source>
</evidence>
<reference evidence="2 3" key="1">
    <citation type="submission" date="2019-12" db="EMBL/GenBank/DDBJ databases">
        <title>Genomic-based taxomic classification of the family Erythrobacteraceae.</title>
        <authorList>
            <person name="Xu L."/>
        </authorList>
    </citation>
    <scope>NUCLEOTIDE SEQUENCE [LARGE SCALE GENOMIC DNA]</scope>
    <source>
        <strain evidence="2 3">MCCC 1A09962</strain>
    </source>
</reference>
<keyword evidence="2" id="KW-0067">ATP-binding</keyword>
<organism evidence="2 3">
    <name type="scientific">Parapontixanthobacter aurantiacus</name>
    <dbReference type="NCBI Taxonomy" id="1463599"/>
    <lineage>
        <taxon>Bacteria</taxon>
        <taxon>Pseudomonadati</taxon>
        <taxon>Pseudomonadota</taxon>
        <taxon>Alphaproteobacteria</taxon>
        <taxon>Sphingomonadales</taxon>
        <taxon>Erythrobacteraceae</taxon>
        <taxon>Parapontixanthobacter</taxon>
    </lineage>
</organism>
<comment type="caution">
    <text evidence="2">The sequence shown here is derived from an EMBL/GenBank/DDBJ whole genome shotgun (WGS) entry which is preliminary data.</text>
</comment>
<dbReference type="AlphaFoldDB" id="A0A844ZHJ2"/>
<evidence type="ECO:0000313" key="2">
    <source>
        <dbReference type="EMBL" id="MXO86606.1"/>
    </source>
</evidence>
<dbReference type="Gene3D" id="3.40.50.300">
    <property type="entry name" value="P-loop containing nucleotide triphosphate hydrolases"/>
    <property type="match status" value="2"/>
</dbReference>
<keyword evidence="3" id="KW-1185">Reference proteome</keyword>
<keyword evidence="2" id="KW-0347">Helicase</keyword>
<evidence type="ECO:0000313" key="3">
    <source>
        <dbReference type="Proteomes" id="UP000433104"/>
    </source>
</evidence>
<name>A0A844ZHJ2_9SPHN</name>
<keyword evidence="2" id="KW-0547">Nucleotide-binding</keyword>
<dbReference type="GO" id="GO:0004386">
    <property type="term" value="F:helicase activity"/>
    <property type="evidence" value="ECO:0007669"/>
    <property type="project" value="UniProtKB-KW"/>
</dbReference>
<feature type="domain" description="Helicase ATP-binding" evidence="1">
    <location>
        <begin position="22"/>
        <end position="222"/>
    </location>
</feature>
<dbReference type="Proteomes" id="UP000433104">
    <property type="component" value="Unassembled WGS sequence"/>
</dbReference>
<gene>
    <name evidence="2" type="ORF">GRI38_11280</name>
</gene>
<dbReference type="RefSeq" id="WP_160683866.1">
    <property type="nucleotide sequence ID" value="NZ_WTYW01000003.1"/>
</dbReference>
<protein>
    <submittedName>
        <fullName evidence="2">DEAD/DEAH box helicase</fullName>
    </submittedName>
</protein>
<accession>A0A844ZHJ2</accession>
<sequence>MTKTVPSVSVSYAQNGASTKSNELGMRPMQERAFEKRGEQYLLIKSPPASGKSRALMFIALDKLTNQDLRQAIIVVPEKSIGSSFNDEPLRQYGFWTDWHVEPRWNLCNAPGTDGGKVNALGSFLESDDKVLVCTHATFRFAVDKFGVEAFDNRLIAVDEFHHVSANPDNRLGTHLGELIARDKVHIVAMTGSYFRGDAEAVLAPQDEARFDSVTYTYYEQLNGYEHLKSLDIGYFFYSGPYSDSILEVLDPAEKTIIHIPSVTSRESTKDKHREVEHIIEELGDWLGTDDATGFQLVRTADGRTLRIADLVDDDPGKRDRVSAALKDASQKNNRDHVDIIIALGMAKEGFDWIWCQHALTVGYRASLTEIVQIIGRATRDAPGKARARFTNLIAEPDAAESVVTEAINDTLKAIAASLLMEQVLAPRFEFKPKTPTSQADPDFDYGEAGYDKDRCNVGFNEERGTYQIEIKGLAEPKSPEAERICREDLNEVIATFVHDKRSIERGLFDEELVPEELTQVRLGKIIKDKYPELDDEDQEAVRQHAIAALNLTQQAARIAAGDDKEQGANTALIDGVRKFAMDVRELDIDLIDRINPFGEAYAILAKTMSEDSLKQVAAAISAKRTSLTPEEAKELAVRAVRFKKERGRLPSISSADAWEKRMAEGAAAFVRFKDEGRYE</sequence>
<dbReference type="EMBL" id="WTYW01000003">
    <property type="protein sequence ID" value="MXO86606.1"/>
    <property type="molecule type" value="Genomic_DNA"/>
</dbReference>
<dbReference type="Pfam" id="PF00270">
    <property type="entry name" value="DEAD"/>
    <property type="match status" value="1"/>
</dbReference>
<dbReference type="InterPro" id="IPR027417">
    <property type="entry name" value="P-loop_NTPase"/>
</dbReference>
<dbReference type="InterPro" id="IPR014001">
    <property type="entry name" value="Helicase_ATP-bd"/>
</dbReference>